<organism evidence="2 3">
    <name type="scientific">Caerostris extrusa</name>
    <name type="common">Bark spider</name>
    <name type="synonym">Caerostris bankana</name>
    <dbReference type="NCBI Taxonomy" id="172846"/>
    <lineage>
        <taxon>Eukaryota</taxon>
        <taxon>Metazoa</taxon>
        <taxon>Ecdysozoa</taxon>
        <taxon>Arthropoda</taxon>
        <taxon>Chelicerata</taxon>
        <taxon>Arachnida</taxon>
        <taxon>Araneae</taxon>
        <taxon>Araneomorphae</taxon>
        <taxon>Entelegynae</taxon>
        <taxon>Araneoidea</taxon>
        <taxon>Araneidae</taxon>
        <taxon>Caerostris</taxon>
    </lineage>
</organism>
<accession>A0AAV4S3W8</accession>
<gene>
    <name evidence="2" type="ORF">CEXT_214521</name>
</gene>
<keyword evidence="3" id="KW-1185">Reference proteome</keyword>
<dbReference type="EMBL" id="BPLR01008845">
    <property type="protein sequence ID" value="GIY27741.1"/>
    <property type="molecule type" value="Genomic_DNA"/>
</dbReference>
<feature type="signal peptide" evidence="1">
    <location>
        <begin position="1"/>
        <end position="16"/>
    </location>
</feature>
<name>A0AAV4S3W8_CAEEX</name>
<dbReference type="AlphaFoldDB" id="A0AAV4S3W8"/>
<comment type="caution">
    <text evidence="2">The sequence shown here is derived from an EMBL/GenBank/DDBJ whole genome shotgun (WGS) entry which is preliminary data.</text>
</comment>
<proteinExistence type="predicted"/>
<protein>
    <recommendedName>
        <fullName evidence="4">Secreted protein</fullName>
    </recommendedName>
</protein>
<feature type="chain" id="PRO_5043360508" description="Secreted protein" evidence="1">
    <location>
        <begin position="17"/>
        <end position="87"/>
    </location>
</feature>
<evidence type="ECO:0000256" key="1">
    <source>
        <dbReference type="SAM" id="SignalP"/>
    </source>
</evidence>
<sequence>MMALFMLLLPTEKGFAFFFYHSHFLLRERERALGGFSLIFESGVPLLCCNVCHGGVSDLQAQILALVVYGLREMVRCSREMWQGVQR</sequence>
<keyword evidence="1" id="KW-0732">Signal</keyword>
<evidence type="ECO:0008006" key="4">
    <source>
        <dbReference type="Google" id="ProtNLM"/>
    </source>
</evidence>
<evidence type="ECO:0000313" key="3">
    <source>
        <dbReference type="Proteomes" id="UP001054945"/>
    </source>
</evidence>
<evidence type="ECO:0000313" key="2">
    <source>
        <dbReference type="EMBL" id="GIY27741.1"/>
    </source>
</evidence>
<dbReference type="Proteomes" id="UP001054945">
    <property type="component" value="Unassembled WGS sequence"/>
</dbReference>
<reference evidence="2 3" key="1">
    <citation type="submission" date="2021-06" db="EMBL/GenBank/DDBJ databases">
        <title>Caerostris extrusa draft genome.</title>
        <authorList>
            <person name="Kono N."/>
            <person name="Arakawa K."/>
        </authorList>
    </citation>
    <scope>NUCLEOTIDE SEQUENCE [LARGE SCALE GENOMIC DNA]</scope>
</reference>